<dbReference type="Proteomes" id="UP000535437">
    <property type="component" value="Unassembled WGS sequence"/>
</dbReference>
<accession>A0A7Z0GN36</accession>
<dbReference type="AlphaFoldDB" id="A0A7Z0GN36"/>
<dbReference type="InterPro" id="IPR037523">
    <property type="entry name" value="VOC_core"/>
</dbReference>
<evidence type="ECO:0000313" key="3">
    <source>
        <dbReference type="Proteomes" id="UP000535437"/>
    </source>
</evidence>
<dbReference type="InterPro" id="IPR004360">
    <property type="entry name" value="Glyas_Fos-R_dOase_dom"/>
</dbReference>
<dbReference type="InterPro" id="IPR029068">
    <property type="entry name" value="Glyas_Bleomycin-R_OHBP_Dase"/>
</dbReference>
<evidence type="ECO:0000259" key="1">
    <source>
        <dbReference type="PROSITE" id="PS51819"/>
    </source>
</evidence>
<dbReference type="RefSeq" id="WP_179542319.1">
    <property type="nucleotide sequence ID" value="NZ_BAAALL010000001.1"/>
</dbReference>
<dbReference type="Gene3D" id="3.30.720.120">
    <property type="match status" value="1"/>
</dbReference>
<evidence type="ECO:0000313" key="2">
    <source>
        <dbReference type="EMBL" id="NYJ79046.1"/>
    </source>
</evidence>
<dbReference type="Pfam" id="PF00903">
    <property type="entry name" value="Glyoxalase"/>
    <property type="match status" value="1"/>
</dbReference>
<organism evidence="2 3">
    <name type="scientific">Nesterenkonia xinjiangensis</name>
    <dbReference type="NCBI Taxonomy" id="225327"/>
    <lineage>
        <taxon>Bacteria</taxon>
        <taxon>Bacillati</taxon>
        <taxon>Actinomycetota</taxon>
        <taxon>Actinomycetes</taxon>
        <taxon>Micrococcales</taxon>
        <taxon>Micrococcaceae</taxon>
        <taxon>Nesterenkonia</taxon>
    </lineage>
</organism>
<comment type="caution">
    <text evidence="2">The sequence shown here is derived from an EMBL/GenBank/DDBJ whole genome shotgun (WGS) entry which is preliminary data.</text>
</comment>
<reference evidence="2 3" key="1">
    <citation type="submission" date="2020-07" db="EMBL/GenBank/DDBJ databases">
        <title>Sequencing the genomes of 1000 actinobacteria strains.</title>
        <authorList>
            <person name="Klenk H.-P."/>
        </authorList>
    </citation>
    <scope>NUCLEOTIDE SEQUENCE [LARGE SCALE GENOMIC DNA]</scope>
    <source>
        <strain evidence="2 3">DSM 15475</strain>
    </source>
</reference>
<sequence>MAVTSVYPVLMVVEVPSAADFFREVLNFETVFDAGWYISLRRGPHELALLAHDHPTVPAERRSTVSGVLVNVEVDDVDAVHRAVVARSEVRLLAPLRDEDFGQRHFILDGPEGLMVDVIQPIEPAAEFSAAYR</sequence>
<proteinExistence type="predicted"/>
<dbReference type="EMBL" id="JACCFY010000001">
    <property type="protein sequence ID" value="NYJ79046.1"/>
    <property type="molecule type" value="Genomic_DNA"/>
</dbReference>
<dbReference type="SUPFAM" id="SSF54593">
    <property type="entry name" value="Glyoxalase/Bleomycin resistance protein/Dihydroxybiphenyl dioxygenase"/>
    <property type="match status" value="1"/>
</dbReference>
<dbReference type="Gene3D" id="3.30.720.110">
    <property type="match status" value="1"/>
</dbReference>
<keyword evidence="3" id="KW-1185">Reference proteome</keyword>
<gene>
    <name evidence="2" type="ORF">HNR09_002457</name>
</gene>
<feature type="domain" description="VOC" evidence="1">
    <location>
        <begin position="4"/>
        <end position="121"/>
    </location>
</feature>
<name>A0A7Z0GN36_9MICC</name>
<dbReference type="PROSITE" id="PS51819">
    <property type="entry name" value="VOC"/>
    <property type="match status" value="1"/>
</dbReference>
<protein>
    <submittedName>
        <fullName evidence="2">Putative glyoxalase superfamily protein PhnB</fullName>
    </submittedName>
</protein>